<dbReference type="Proteomes" id="UP001521116">
    <property type="component" value="Unassembled WGS sequence"/>
</dbReference>
<accession>A0ABR3SE19</accession>
<feature type="compositionally biased region" description="Polar residues" evidence="1">
    <location>
        <begin position="1"/>
        <end position="11"/>
    </location>
</feature>
<evidence type="ECO:0000313" key="2">
    <source>
        <dbReference type="EMBL" id="KAL1618284.1"/>
    </source>
</evidence>
<dbReference type="EMBL" id="JAJVDC020000211">
    <property type="protein sequence ID" value="KAL1618284.1"/>
    <property type="molecule type" value="Genomic_DNA"/>
</dbReference>
<evidence type="ECO:0008006" key="4">
    <source>
        <dbReference type="Google" id="ProtNLM"/>
    </source>
</evidence>
<reference evidence="2 3" key="1">
    <citation type="submission" date="2024-02" db="EMBL/GenBank/DDBJ databases">
        <title>De novo assembly and annotation of 12 fungi associated with fruit tree decline syndrome in Ontario, Canada.</title>
        <authorList>
            <person name="Sulman M."/>
            <person name="Ellouze W."/>
            <person name="Ilyukhin E."/>
        </authorList>
    </citation>
    <scope>NUCLEOTIDE SEQUENCE [LARGE SCALE GENOMIC DNA]</scope>
    <source>
        <strain evidence="2 3">M1-105</strain>
    </source>
</reference>
<name>A0ABR3SE19_9PEZI</name>
<feature type="compositionally biased region" description="Low complexity" evidence="1">
    <location>
        <begin position="12"/>
        <end position="34"/>
    </location>
</feature>
<keyword evidence="3" id="KW-1185">Reference proteome</keyword>
<organism evidence="2 3">
    <name type="scientific">Neofusicoccum ribis</name>
    <dbReference type="NCBI Taxonomy" id="45134"/>
    <lineage>
        <taxon>Eukaryota</taxon>
        <taxon>Fungi</taxon>
        <taxon>Dikarya</taxon>
        <taxon>Ascomycota</taxon>
        <taxon>Pezizomycotina</taxon>
        <taxon>Dothideomycetes</taxon>
        <taxon>Dothideomycetes incertae sedis</taxon>
        <taxon>Botryosphaeriales</taxon>
        <taxon>Botryosphaeriaceae</taxon>
        <taxon>Neofusicoccum</taxon>
    </lineage>
</organism>
<feature type="compositionally biased region" description="Basic and acidic residues" evidence="1">
    <location>
        <begin position="39"/>
        <end position="50"/>
    </location>
</feature>
<evidence type="ECO:0000256" key="1">
    <source>
        <dbReference type="SAM" id="MobiDB-lite"/>
    </source>
</evidence>
<feature type="compositionally biased region" description="Basic and acidic residues" evidence="1">
    <location>
        <begin position="167"/>
        <end position="181"/>
    </location>
</feature>
<proteinExistence type="predicted"/>
<gene>
    <name evidence="2" type="ORF">SLS56_010614</name>
</gene>
<feature type="region of interest" description="Disordered" evidence="1">
    <location>
        <begin position="1"/>
        <end position="73"/>
    </location>
</feature>
<evidence type="ECO:0000313" key="3">
    <source>
        <dbReference type="Proteomes" id="UP001521116"/>
    </source>
</evidence>
<comment type="caution">
    <text evidence="2">The sequence shown here is derived from an EMBL/GenBank/DDBJ whole genome shotgun (WGS) entry which is preliminary data.</text>
</comment>
<feature type="region of interest" description="Disordered" evidence="1">
    <location>
        <begin position="115"/>
        <end position="181"/>
    </location>
</feature>
<feature type="compositionally biased region" description="Polar residues" evidence="1">
    <location>
        <begin position="115"/>
        <end position="125"/>
    </location>
</feature>
<protein>
    <recommendedName>
        <fullName evidence="4">Myb-like domain-containing protein</fullName>
    </recommendedName>
</protein>
<sequence length="289" mass="32353">MSNLRNILNEDSSSTPSNGSRNSSSNSSPVDSQPVRGAHSPDSRGLERMSLDFVAPGSRPAPHRAGSQSSYHAGGYSHYSYGADYATHSMPIRSHQVQHVQPQYSNAYTASAQHSPWTSVNSSPSYRRPSTAGSTTYSDGELIDTSDPDSPSGYPQRHSPTGSSRSARADPPRREPRHTYGEEERAFIMVCAILRGMTWKEIEKEFCERFPAGQKRRHQETGLWPTYPEQERTAGGLTCAYYRIREQWGIPKVRGVSDEQKPEVKSVVKKTIMNMHDFPDLQNFVERCR</sequence>